<evidence type="ECO:0000313" key="2">
    <source>
        <dbReference type="EMBL" id="KGJ91185.1"/>
    </source>
</evidence>
<evidence type="ECO:0000256" key="1">
    <source>
        <dbReference type="SAM" id="Phobius"/>
    </source>
</evidence>
<comment type="caution">
    <text evidence="2">The sequence shown here is derived from an EMBL/GenBank/DDBJ whole genome shotgun (WGS) entry which is preliminary data.</text>
</comment>
<gene>
    <name evidence="2" type="ORF">GAB14E_3337</name>
</gene>
<dbReference type="InterPro" id="IPR031582">
    <property type="entry name" value="TadF"/>
</dbReference>
<dbReference type="AlphaFoldDB" id="A0A099KLT8"/>
<reference evidence="2 3" key="1">
    <citation type="submission" date="2014-08" db="EMBL/GenBank/DDBJ databases">
        <title>Genomic and Phenotypic Diversity of Colwellia psychrerythraea strains from Disparate Marine Basins.</title>
        <authorList>
            <person name="Techtmann S.M."/>
            <person name="Stelling S.C."/>
            <person name="Utturkar S.M."/>
            <person name="Alshibli N."/>
            <person name="Harris A."/>
            <person name="Brown S.D."/>
            <person name="Hazen T.C."/>
        </authorList>
    </citation>
    <scope>NUCLEOTIDE SEQUENCE [LARGE SCALE GENOMIC DNA]</scope>
    <source>
        <strain evidence="2 3">GAB14E</strain>
    </source>
</reference>
<accession>A0A099KLT8</accession>
<name>A0A099KLT8_COLPS</name>
<evidence type="ECO:0000313" key="3">
    <source>
        <dbReference type="Proteomes" id="UP000029868"/>
    </source>
</evidence>
<dbReference type="RefSeq" id="WP_033083059.1">
    <property type="nucleotide sequence ID" value="NZ_JQEC01000042.1"/>
</dbReference>
<feature type="transmembrane region" description="Helical" evidence="1">
    <location>
        <begin position="39"/>
        <end position="60"/>
    </location>
</feature>
<keyword evidence="1" id="KW-1133">Transmembrane helix</keyword>
<dbReference type="OrthoDB" id="6401036at2"/>
<keyword evidence="1" id="KW-0472">Membrane</keyword>
<proteinExistence type="predicted"/>
<dbReference type="Proteomes" id="UP000029868">
    <property type="component" value="Unassembled WGS sequence"/>
</dbReference>
<keyword evidence="1" id="KW-0812">Transmembrane</keyword>
<dbReference type="EMBL" id="JQEC01000042">
    <property type="protein sequence ID" value="KGJ91185.1"/>
    <property type="molecule type" value="Genomic_DNA"/>
</dbReference>
<organism evidence="2 3">
    <name type="scientific">Colwellia psychrerythraea</name>
    <name type="common">Vibrio psychroerythus</name>
    <dbReference type="NCBI Taxonomy" id="28229"/>
    <lineage>
        <taxon>Bacteria</taxon>
        <taxon>Pseudomonadati</taxon>
        <taxon>Pseudomonadota</taxon>
        <taxon>Gammaproteobacteria</taxon>
        <taxon>Alteromonadales</taxon>
        <taxon>Colwelliaceae</taxon>
        <taxon>Colwellia</taxon>
    </lineage>
</organism>
<protein>
    <submittedName>
        <fullName evidence="2">TadE family protein</fullName>
    </submittedName>
</protein>
<sequence>MNQNANSNFNLKLRANLSLNTSSVHRCFAQQQGVVLVEFLAVLPFLLMIVLLTFDLTSYLQKQSKLERLSYSLATIISHREQYYAEDALSDELPLTQKQVTELTRIARNELSQQDIAVKVYEFNNQYAGGEPISFSHGSGDCAWRSAGVVAENLPQASNGTVEPGLFMVQLCQDIKGTSLFAKFSNSSDFSHLYARSVMVKREKRHDN</sequence>
<dbReference type="Pfam" id="PF16964">
    <property type="entry name" value="TadF"/>
    <property type="match status" value="1"/>
</dbReference>
<dbReference type="PATRIC" id="fig|28229.3.peg.3058"/>